<feature type="domain" description="ABM" evidence="1">
    <location>
        <begin position="3"/>
        <end position="92"/>
    </location>
</feature>
<dbReference type="AlphaFoldDB" id="A0A149TJY2"/>
<name>A0A149TJY2_9PROT</name>
<dbReference type="Pfam" id="PF03992">
    <property type="entry name" value="ABM"/>
    <property type="match status" value="1"/>
</dbReference>
<dbReference type="STRING" id="318683.A0U94_11695"/>
<gene>
    <name evidence="2" type="ORF">AD945_07000</name>
</gene>
<sequence length="97" mass="10680">MPKTLYATLKALPGQRETLRGLLTALAKDVRAEPGCERFKVYTLASDPDLFHVEETYRDDAAFAAHMATEHGKIFNQTITPLVEGGGSEVVFLDEVV</sequence>
<dbReference type="OrthoDB" id="9812192at2"/>
<dbReference type="InterPro" id="IPR011008">
    <property type="entry name" value="Dimeric_a/b-barrel"/>
</dbReference>
<evidence type="ECO:0000259" key="1">
    <source>
        <dbReference type="PROSITE" id="PS51725"/>
    </source>
</evidence>
<evidence type="ECO:0000313" key="3">
    <source>
        <dbReference type="Proteomes" id="UP000075636"/>
    </source>
</evidence>
<dbReference type="Gene3D" id="3.30.70.100">
    <property type="match status" value="1"/>
</dbReference>
<dbReference type="RefSeq" id="WP_062107553.1">
    <property type="nucleotide sequence ID" value="NZ_LHZR01000102.1"/>
</dbReference>
<dbReference type="EMBL" id="LHZR01000102">
    <property type="protein sequence ID" value="KXV48649.1"/>
    <property type="molecule type" value="Genomic_DNA"/>
</dbReference>
<dbReference type="PROSITE" id="PS51725">
    <property type="entry name" value="ABM"/>
    <property type="match status" value="1"/>
</dbReference>
<dbReference type="Proteomes" id="UP000075636">
    <property type="component" value="Unassembled WGS sequence"/>
</dbReference>
<dbReference type="InterPro" id="IPR050744">
    <property type="entry name" value="AI-2_Isomerase_LsrG"/>
</dbReference>
<dbReference type="SUPFAM" id="SSF54909">
    <property type="entry name" value="Dimeric alpha+beta barrel"/>
    <property type="match status" value="1"/>
</dbReference>
<reference evidence="2 3" key="1">
    <citation type="submission" date="2015-06" db="EMBL/GenBank/DDBJ databases">
        <title>Improved classification and identification of acetic acid bacteria using matrix-assisted laser desorption/ionization time-of-flight mass spectrometry; Gluconobacter nephelii and Gluconobacter uchimurae are later heterotypic synonyms of Gluconobacter japonicus and Gluconobacter oxydans, respectively.</title>
        <authorList>
            <person name="Li L."/>
            <person name="Cleenwerck I."/>
            <person name="De Vuyst L."/>
            <person name="Vandamme P."/>
        </authorList>
    </citation>
    <scope>NUCLEOTIDE SEQUENCE [LARGE SCALE GENOMIC DNA]</scope>
    <source>
        <strain evidence="2 3">LMG 1768</strain>
    </source>
</reference>
<evidence type="ECO:0000313" key="2">
    <source>
        <dbReference type="EMBL" id="KXV48649.1"/>
    </source>
</evidence>
<dbReference type="PANTHER" id="PTHR33336:SF3">
    <property type="entry name" value="ABM DOMAIN-CONTAINING PROTEIN"/>
    <property type="match status" value="1"/>
</dbReference>
<keyword evidence="2" id="KW-0503">Monooxygenase</keyword>
<proteinExistence type="predicted"/>
<keyword evidence="2" id="KW-0560">Oxidoreductase</keyword>
<dbReference type="GO" id="GO:0005829">
    <property type="term" value="C:cytosol"/>
    <property type="evidence" value="ECO:0007669"/>
    <property type="project" value="TreeGrafter"/>
</dbReference>
<organism evidence="2 3">
    <name type="scientific">Gluconobacter albidus</name>
    <dbReference type="NCBI Taxonomy" id="318683"/>
    <lineage>
        <taxon>Bacteria</taxon>
        <taxon>Pseudomonadati</taxon>
        <taxon>Pseudomonadota</taxon>
        <taxon>Alphaproteobacteria</taxon>
        <taxon>Acetobacterales</taxon>
        <taxon>Acetobacteraceae</taxon>
        <taxon>Gluconobacter</taxon>
    </lineage>
</organism>
<accession>A0A149TJY2</accession>
<dbReference type="InterPro" id="IPR007138">
    <property type="entry name" value="ABM_dom"/>
</dbReference>
<comment type="caution">
    <text evidence="2">The sequence shown here is derived from an EMBL/GenBank/DDBJ whole genome shotgun (WGS) entry which is preliminary data.</text>
</comment>
<dbReference type="GO" id="GO:0004497">
    <property type="term" value="F:monooxygenase activity"/>
    <property type="evidence" value="ECO:0007669"/>
    <property type="project" value="UniProtKB-KW"/>
</dbReference>
<dbReference type="PATRIC" id="fig|318683.6.peg.1170"/>
<dbReference type="PANTHER" id="PTHR33336">
    <property type="entry name" value="QUINOL MONOOXYGENASE YGIN-RELATED"/>
    <property type="match status" value="1"/>
</dbReference>
<protein>
    <submittedName>
        <fullName evidence="2">Antibiotic biosynthesis monooxygenase</fullName>
    </submittedName>
</protein>